<evidence type="ECO:0000256" key="2">
    <source>
        <dbReference type="ARBA" id="ARBA00022448"/>
    </source>
</evidence>
<evidence type="ECO:0000256" key="5">
    <source>
        <dbReference type="ARBA" id="ARBA00022989"/>
    </source>
</evidence>
<dbReference type="AlphaFoldDB" id="A0A7G9S317"/>
<dbReference type="Pfam" id="PF12911">
    <property type="entry name" value="OppC_N"/>
    <property type="match status" value="1"/>
</dbReference>
<dbReference type="SUPFAM" id="SSF161098">
    <property type="entry name" value="MetI-like"/>
    <property type="match status" value="1"/>
</dbReference>
<evidence type="ECO:0000313" key="10">
    <source>
        <dbReference type="Proteomes" id="UP000515934"/>
    </source>
</evidence>
<proteinExistence type="inferred from homology"/>
<name>A0A7G9S317_9MICO</name>
<feature type="transmembrane region" description="Helical" evidence="7">
    <location>
        <begin position="139"/>
        <end position="159"/>
    </location>
</feature>
<dbReference type="Proteomes" id="UP000515934">
    <property type="component" value="Chromosome"/>
</dbReference>
<sequence>MTSPIYDPRADLEGPGPATGVVTTRLAKRKRKLPPVFVMVPMLIMILFLFFGIFGQWVSPYDYTDQDLANRFAPPGTPGHIFGTDHLGRDILSGLIGGARITLIIGFVVLVFGVVLGVGVGVVSGFVGGRFDAFMMRIIDIWLAFPFLILAIALVAALGGGLDKLIIALVLVAWVVFARPIRGEALSLREREYVLSARALGVSRTKIVVKHLLPNLLPSILVLSSLELGAIILMEASLSFLGLGVTGGEATWGGMLSDGRAYIGSSWWLATIPGIAIFALVMSVNVIGEWFRDVFDPRNSSRAQVKQEIALP</sequence>
<dbReference type="InterPro" id="IPR000515">
    <property type="entry name" value="MetI-like"/>
</dbReference>
<gene>
    <name evidence="9" type="ORF">H9L06_08105</name>
</gene>
<evidence type="ECO:0000256" key="6">
    <source>
        <dbReference type="ARBA" id="ARBA00023136"/>
    </source>
</evidence>
<dbReference type="PANTHER" id="PTHR43386:SF1">
    <property type="entry name" value="D,D-DIPEPTIDE TRANSPORT SYSTEM PERMEASE PROTEIN DDPC-RELATED"/>
    <property type="match status" value="1"/>
</dbReference>
<dbReference type="KEGG" id="ldn:H9L06_08105"/>
<keyword evidence="5 7" id="KW-1133">Transmembrane helix</keyword>
<feature type="domain" description="ABC transmembrane type-1" evidence="8">
    <location>
        <begin position="99"/>
        <end position="288"/>
    </location>
</feature>
<protein>
    <submittedName>
        <fullName evidence="9">ABC transporter permease</fullName>
    </submittedName>
</protein>
<keyword evidence="4 7" id="KW-0812">Transmembrane</keyword>
<comment type="subcellular location">
    <subcellularLocation>
        <location evidence="1 7">Cell membrane</location>
        <topology evidence="1 7">Multi-pass membrane protein</topology>
    </subcellularLocation>
</comment>
<feature type="transmembrane region" description="Helical" evidence="7">
    <location>
        <begin position="165"/>
        <end position="181"/>
    </location>
</feature>
<dbReference type="CDD" id="cd06261">
    <property type="entry name" value="TM_PBP2"/>
    <property type="match status" value="1"/>
</dbReference>
<dbReference type="Gene3D" id="1.10.3720.10">
    <property type="entry name" value="MetI-like"/>
    <property type="match status" value="1"/>
</dbReference>
<comment type="similarity">
    <text evidence="7">Belongs to the binding-protein-dependent transport system permease family.</text>
</comment>
<feature type="transmembrane region" description="Helical" evidence="7">
    <location>
        <begin position="36"/>
        <end position="58"/>
    </location>
</feature>
<feature type="transmembrane region" description="Helical" evidence="7">
    <location>
        <begin position="220"/>
        <end position="245"/>
    </location>
</feature>
<dbReference type="Pfam" id="PF00528">
    <property type="entry name" value="BPD_transp_1"/>
    <property type="match status" value="1"/>
</dbReference>
<keyword evidence="2 7" id="KW-0813">Transport</keyword>
<feature type="transmembrane region" description="Helical" evidence="7">
    <location>
        <begin position="101"/>
        <end position="127"/>
    </location>
</feature>
<evidence type="ECO:0000313" key="9">
    <source>
        <dbReference type="EMBL" id="QNN62242.1"/>
    </source>
</evidence>
<dbReference type="InterPro" id="IPR050366">
    <property type="entry name" value="BP-dependent_transpt_permease"/>
</dbReference>
<reference evidence="9 10" key="1">
    <citation type="submission" date="2020-08" db="EMBL/GenBank/DDBJ databases">
        <title>Genome sequence of Leucobacter denitrificans KACC 14055T.</title>
        <authorList>
            <person name="Hyun D.-W."/>
            <person name="Bae J.-W."/>
        </authorList>
    </citation>
    <scope>NUCLEOTIDE SEQUENCE [LARGE SCALE GENOMIC DNA]</scope>
    <source>
        <strain evidence="9 10">KACC 14055</strain>
    </source>
</reference>
<keyword evidence="3" id="KW-1003">Cell membrane</keyword>
<evidence type="ECO:0000259" key="8">
    <source>
        <dbReference type="PROSITE" id="PS50928"/>
    </source>
</evidence>
<dbReference type="InterPro" id="IPR035906">
    <property type="entry name" value="MetI-like_sf"/>
</dbReference>
<evidence type="ECO:0000256" key="4">
    <source>
        <dbReference type="ARBA" id="ARBA00022692"/>
    </source>
</evidence>
<evidence type="ECO:0000256" key="1">
    <source>
        <dbReference type="ARBA" id="ARBA00004651"/>
    </source>
</evidence>
<dbReference type="PANTHER" id="PTHR43386">
    <property type="entry name" value="OLIGOPEPTIDE TRANSPORT SYSTEM PERMEASE PROTEIN APPC"/>
    <property type="match status" value="1"/>
</dbReference>
<evidence type="ECO:0000256" key="7">
    <source>
        <dbReference type="RuleBase" id="RU363032"/>
    </source>
</evidence>
<feature type="transmembrane region" description="Helical" evidence="7">
    <location>
        <begin position="265"/>
        <end position="288"/>
    </location>
</feature>
<accession>A0A7G9S317</accession>
<dbReference type="PROSITE" id="PS50928">
    <property type="entry name" value="ABC_TM1"/>
    <property type="match status" value="1"/>
</dbReference>
<dbReference type="InterPro" id="IPR025966">
    <property type="entry name" value="OppC_N"/>
</dbReference>
<dbReference type="GO" id="GO:0055085">
    <property type="term" value="P:transmembrane transport"/>
    <property type="evidence" value="ECO:0007669"/>
    <property type="project" value="InterPro"/>
</dbReference>
<keyword evidence="10" id="KW-1185">Reference proteome</keyword>
<dbReference type="GO" id="GO:0005886">
    <property type="term" value="C:plasma membrane"/>
    <property type="evidence" value="ECO:0007669"/>
    <property type="project" value="UniProtKB-SubCell"/>
</dbReference>
<dbReference type="RefSeq" id="WP_187554713.1">
    <property type="nucleotide sequence ID" value="NZ_CP060716.1"/>
</dbReference>
<organism evidence="9 10">
    <name type="scientific">Leucobacter denitrificans</name>
    <dbReference type="NCBI Taxonomy" id="683042"/>
    <lineage>
        <taxon>Bacteria</taxon>
        <taxon>Bacillati</taxon>
        <taxon>Actinomycetota</taxon>
        <taxon>Actinomycetes</taxon>
        <taxon>Micrococcales</taxon>
        <taxon>Microbacteriaceae</taxon>
        <taxon>Leucobacter</taxon>
    </lineage>
</organism>
<dbReference type="EMBL" id="CP060716">
    <property type="protein sequence ID" value="QNN62242.1"/>
    <property type="molecule type" value="Genomic_DNA"/>
</dbReference>
<evidence type="ECO:0000256" key="3">
    <source>
        <dbReference type="ARBA" id="ARBA00022475"/>
    </source>
</evidence>
<keyword evidence="6 7" id="KW-0472">Membrane</keyword>